<feature type="domain" description="YprB ribonuclease H-like" evidence="1">
    <location>
        <begin position="26"/>
        <end position="192"/>
    </location>
</feature>
<dbReference type="Pfam" id="PF13482">
    <property type="entry name" value="RNase_H_2"/>
    <property type="match status" value="1"/>
</dbReference>
<dbReference type="SUPFAM" id="SSF53098">
    <property type="entry name" value="Ribonuclease H-like"/>
    <property type="match status" value="1"/>
</dbReference>
<dbReference type="GO" id="GO:0003676">
    <property type="term" value="F:nucleic acid binding"/>
    <property type="evidence" value="ECO:0007669"/>
    <property type="project" value="InterPro"/>
</dbReference>
<dbReference type="Gene3D" id="3.30.420.10">
    <property type="entry name" value="Ribonuclease H-like superfamily/Ribonuclease H"/>
    <property type="match status" value="1"/>
</dbReference>
<name>A0A0M6WHQ6_9FIRM</name>
<reference evidence="3" key="1">
    <citation type="submission" date="2015-05" db="EMBL/GenBank/DDBJ databases">
        <authorList>
            <consortium name="Pathogen Informatics"/>
        </authorList>
    </citation>
    <scope>NUCLEOTIDE SEQUENCE [LARGE SCALE GENOMIC DNA]</scope>
    <source>
        <strain evidence="3">T1-815</strain>
    </source>
</reference>
<dbReference type="Proteomes" id="UP000049472">
    <property type="component" value="Unassembled WGS sequence"/>
</dbReference>
<dbReference type="EMBL" id="CVRQ01000016">
    <property type="protein sequence ID" value="CRL36079.1"/>
    <property type="molecule type" value="Genomic_DNA"/>
</dbReference>
<organism evidence="2 3">
    <name type="scientific">Agathobacter rectalis</name>
    <dbReference type="NCBI Taxonomy" id="39491"/>
    <lineage>
        <taxon>Bacteria</taxon>
        <taxon>Bacillati</taxon>
        <taxon>Bacillota</taxon>
        <taxon>Clostridia</taxon>
        <taxon>Lachnospirales</taxon>
        <taxon>Lachnospiraceae</taxon>
        <taxon>Agathobacter</taxon>
    </lineage>
</organism>
<dbReference type="InterPro" id="IPR012337">
    <property type="entry name" value="RNaseH-like_sf"/>
</dbReference>
<evidence type="ECO:0000313" key="2">
    <source>
        <dbReference type="EMBL" id="CRL36079.1"/>
    </source>
</evidence>
<dbReference type="AlphaFoldDB" id="A0A0M6WHQ6"/>
<dbReference type="InterPro" id="IPR038720">
    <property type="entry name" value="YprB_RNase_H-like_dom"/>
</dbReference>
<accession>A0A0M6WHQ6</accession>
<dbReference type="PANTHER" id="PTHR38462">
    <property type="entry name" value="EXONUCLEASE-LIKE PROTEIN"/>
    <property type="match status" value="1"/>
</dbReference>
<dbReference type="RefSeq" id="WP_055061543.1">
    <property type="nucleotide sequence ID" value="NZ_CVRQ01000016.1"/>
</dbReference>
<keyword evidence="3" id="KW-1185">Reference proteome</keyword>
<sequence length="365" mass="42697">MKLFHNEEIYIKTDNFSDSIFKENTMFFDIETTGFSPVKAIVYMIGCARRIKNRIVIDQYFAESVDDEAAVIEAFAGSLSGCSTIISFNGVGFDIPFLKNKYKKYKQDDPFCNVQILDIFKELSPIKPLLRLENYKQKSIEAFLGIDREDKYSGGELINVYYEYLAQKDDEKLSLLLTHNYEDVLGMTKLLSILSYKECIHDIADITGVSVNPYTAYDGSLMNELIISFENKFSVPKSVSFHDNDIYLTIGTTKSYVRAEIFEGEMRHFYSDYKNYYYLPKEDMAIHKSVAAYVDHEYREKCKAYNCYVRKTGTFIRQYSDFMKPEFRFDIKDKYSYFLLTDDFINSKQMVLSYVKHITDHLFNL</sequence>
<evidence type="ECO:0000259" key="1">
    <source>
        <dbReference type="Pfam" id="PF13482"/>
    </source>
</evidence>
<protein>
    <submittedName>
        <fullName evidence="2">Elongation subunit of DNA-dependent DNA polymerase</fullName>
    </submittedName>
</protein>
<proteinExistence type="predicted"/>
<dbReference type="PANTHER" id="PTHR38462:SF1">
    <property type="entry name" value="YPRB RIBONUCLEASE H-LIKE DOMAIN-CONTAINING PROTEIN"/>
    <property type="match status" value="1"/>
</dbReference>
<gene>
    <name evidence="2" type="ORF">T1815_12431</name>
</gene>
<evidence type="ECO:0000313" key="3">
    <source>
        <dbReference type="Proteomes" id="UP000049472"/>
    </source>
</evidence>
<dbReference type="InterPro" id="IPR036397">
    <property type="entry name" value="RNaseH_sf"/>
</dbReference>